<dbReference type="InterPro" id="IPR016155">
    <property type="entry name" value="Mopterin_synth/thiamin_S_b"/>
</dbReference>
<protein>
    <submittedName>
        <fullName evidence="1">Sulfur carrier protein</fullName>
    </submittedName>
</protein>
<dbReference type="Proteomes" id="UP000190774">
    <property type="component" value="Unassembled WGS sequence"/>
</dbReference>
<dbReference type="SUPFAM" id="SSF54285">
    <property type="entry name" value="MoaD/ThiS"/>
    <property type="match status" value="1"/>
</dbReference>
<dbReference type="STRING" id="48467.SAMN02745166_00316"/>
<dbReference type="Pfam" id="PF02597">
    <property type="entry name" value="ThiS"/>
    <property type="match status" value="1"/>
</dbReference>
<dbReference type="InterPro" id="IPR003749">
    <property type="entry name" value="ThiS/MoaD-like"/>
</dbReference>
<reference evidence="2" key="1">
    <citation type="submission" date="2017-02" db="EMBL/GenBank/DDBJ databases">
        <authorList>
            <person name="Varghese N."/>
            <person name="Submissions S."/>
        </authorList>
    </citation>
    <scope>NUCLEOTIDE SEQUENCE [LARGE SCALE GENOMIC DNA]</scope>
    <source>
        <strain evidence="2">ATCC 700200</strain>
    </source>
</reference>
<dbReference type="InterPro" id="IPR010035">
    <property type="entry name" value="Thi_S"/>
</dbReference>
<evidence type="ECO:0000313" key="2">
    <source>
        <dbReference type="Proteomes" id="UP000190774"/>
    </source>
</evidence>
<dbReference type="Gene3D" id="3.10.20.30">
    <property type="match status" value="1"/>
</dbReference>
<dbReference type="PANTHER" id="PTHR34472">
    <property type="entry name" value="SULFUR CARRIER PROTEIN THIS"/>
    <property type="match status" value="1"/>
</dbReference>
<proteinExistence type="predicted"/>
<dbReference type="NCBIfam" id="TIGR01683">
    <property type="entry name" value="thiS"/>
    <property type="match status" value="1"/>
</dbReference>
<accession>A0A1T4WIG2</accession>
<dbReference type="RefSeq" id="WP_176159164.1">
    <property type="nucleotide sequence ID" value="NZ_FUYE01000001.1"/>
</dbReference>
<organism evidence="1 2">
    <name type="scientific">Prosthecobacter debontii</name>
    <dbReference type="NCBI Taxonomy" id="48467"/>
    <lineage>
        <taxon>Bacteria</taxon>
        <taxon>Pseudomonadati</taxon>
        <taxon>Verrucomicrobiota</taxon>
        <taxon>Verrucomicrobiia</taxon>
        <taxon>Verrucomicrobiales</taxon>
        <taxon>Verrucomicrobiaceae</taxon>
        <taxon>Prosthecobacter</taxon>
    </lineage>
</organism>
<keyword evidence="2" id="KW-1185">Reference proteome</keyword>
<dbReference type="InterPro" id="IPR012675">
    <property type="entry name" value="Beta-grasp_dom_sf"/>
</dbReference>
<gene>
    <name evidence="1" type="ORF">SAMN02745166_00316</name>
</gene>
<name>A0A1T4WIG2_9BACT</name>
<dbReference type="EMBL" id="FUYE01000001">
    <property type="protein sequence ID" value="SKA77124.1"/>
    <property type="molecule type" value="Genomic_DNA"/>
</dbReference>
<sequence length="66" mass="6913">MTITLNGQKHELSASQPLTVLLESLGMAGKPVVVELNQMALLPKEISSAQVNEGDVIEIVQITAGG</sequence>
<evidence type="ECO:0000313" key="1">
    <source>
        <dbReference type="EMBL" id="SKA77124.1"/>
    </source>
</evidence>
<dbReference type="PANTHER" id="PTHR34472:SF1">
    <property type="entry name" value="SULFUR CARRIER PROTEIN THIS"/>
    <property type="match status" value="1"/>
</dbReference>
<dbReference type="CDD" id="cd00565">
    <property type="entry name" value="Ubl_ThiS"/>
    <property type="match status" value="1"/>
</dbReference>
<dbReference type="AlphaFoldDB" id="A0A1T4WIG2"/>